<evidence type="ECO:0000313" key="2">
    <source>
        <dbReference type="Proteomes" id="UP001177021"/>
    </source>
</evidence>
<name>A0ACB0I7K2_TRIPR</name>
<dbReference type="Proteomes" id="UP001177021">
    <property type="component" value="Unassembled WGS sequence"/>
</dbReference>
<gene>
    <name evidence="1" type="ORF">MILVUS5_LOCUS328</name>
</gene>
<organism evidence="1 2">
    <name type="scientific">Trifolium pratense</name>
    <name type="common">Red clover</name>
    <dbReference type="NCBI Taxonomy" id="57577"/>
    <lineage>
        <taxon>Eukaryota</taxon>
        <taxon>Viridiplantae</taxon>
        <taxon>Streptophyta</taxon>
        <taxon>Embryophyta</taxon>
        <taxon>Tracheophyta</taxon>
        <taxon>Spermatophyta</taxon>
        <taxon>Magnoliopsida</taxon>
        <taxon>eudicotyledons</taxon>
        <taxon>Gunneridae</taxon>
        <taxon>Pentapetalae</taxon>
        <taxon>rosids</taxon>
        <taxon>fabids</taxon>
        <taxon>Fabales</taxon>
        <taxon>Fabaceae</taxon>
        <taxon>Papilionoideae</taxon>
        <taxon>50 kb inversion clade</taxon>
        <taxon>NPAAA clade</taxon>
        <taxon>Hologalegina</taxon>
        <taxon>IRL clade</taxon>
        <taxon>Trifolieae</taxon>
        <taxon>Trifolium</taxon>
    </lineage>
</organism>
<reference evidence="1" key="1">
    <citation type="submission" date="2023-10" db="EMBL/GenBank/DDBJ databases">
        <authorList>
            <person name="Rodriguez Cubillos JULIANA M."/>
            <person name="De Vega J."/>
        </authorList>
    </citation>
    <scope>NUCLEOTIDE SEQUENCE</scope>
</reference>
<proteinExistence type="predicted"/>
<evidence type="ECO:0000313" key="1">
    <source>
        <dbReference type="EMBL" id="CAJ2627998.1"/>
    </source>
</evidence>
<accession>A0ACB0I7K2</accession>
<keyword evidence="2" id="KW-1185">Reference proteome</keyword>
<protein>
    <submittedName>
        <fullName evidence="1">Uncharacterized protein</fullName>
    </submittedName>
</protein>
<sequence length="120" mass="13505">MKKLRKLPDYPFDAIYPPPRSLRAGNVLPLIITKDISPHLIQLSQIALKKYNDDNNQDPPFEFDQLVKSTRGMSAGYNYFITFKAAKQSSNTSSTIFQAHVWAPFDGSSPKVVSCAIKRT</sequence>
<comment type="caution">
    <text evidence="1">The sequence shown here is derived from an EMBL/GenBank/DDBJ whole genome shotgun (WGS) entry which is preliminary data.</text>
</comment>
<dbReference type="EMBL" id="CASHSV030000001">
    <property type="protein sequence ID" value="CAJ2627998.1"/>
    <property type="molecule type" value="Genomic_DNA"/>
</dbReference>